<evidence type="ECO:0000256" key="1">
    <source>
        <dbReference type="SAM" id="SignalP"/>
    </source>
</evidence>
<reference evidence="3" key="1">
    <citation type="journal article" date="2013" name="Genome Announc.">
        <title>First genome sequence of a syntrophic acetate-oxidizing bacterium, Tepidanaerobacter acetatoxydans strain Re1.</title>
        <authorList>
            <person name="Manzoor S."/>
            <person name="Bongcam-Rudloff E."/>
            <person name="Schnurer A."/>
            <person name="Muller B."/>
        </authorList>
    </citation>
    <scope>NUCLEOTIDE SEQUENCE [LARGE SCALE GENOMIC DNA]</scope>
    <source>
        <strain evidence="3">Re1</strain>
    </source>
</reference>
<feature type="chain" id="PRO_5003318082" evidence="1">
    <location>
        <begin position="25"/>
        <end position="137"/>
    </location>
</feature>
<sequence length="137" mass="14875">MKKTATVLAMFLAILILFSPSAKADEVKNFIKLTEPKDNYMTSADKVLISGETVPNSKVIVLINGRKEEKELSVGAAGIFVTQAPISSKENIITVKASFPSGEDETVSRKVYQLESGSELPELGSLIQTLKSFLILK</sequence>
<evidence type="ECO:0000313" key="2">
    <source>
        <dbReference type="EMBL" id="CCP27681.1"/>
    </source>
</evidence>
<dbReference type="KEGG" id="tae:TepiRe1_2807"/>
<dbReference type="KEGG" id="tep:TepRe1_2604"/>
<accession>F4LV55</accession>
<dbReference type="Gene3D" id="2.60.40.10">
    <property type="entry name" value="Immunoglobulins"/>
    <property type="match status" value="1"/>
</dbReference>
<dbReference type="Proteomes" id="UP000010802">
    <property type="component" value="Chromosome"/>
</dbReference>
<keyword evidence="3" id="KW-1185">Reference proteome</keyword>
<proteinExistence type="predicted"/>
<protein>
    <submittedName>
        <fullName evidence="2">Uncharacterized protein</fullName>
    </submittedName>
</protein>
<dbReference type="eggNOG" id="ENOG502ZY3E">
    <property type="taxonomic scope" value="Bacteria"/>
</dbReference>
<dbReference type="AlphaFoldDB" id="F4LV55"/>
<name>F4LV55_TEPAE</name>
<feature type="signal peptide" evidence="1">
    <location>
        <begin position="1"/>
        <end position="24"/>
    </location>
</feature>
<dbReference type="RefSeq" id="WP_013779621.1">
    <property type="nucleotide sequence ID" value="NC_015519.1"/>
</dbReference>
<dbReference type="EMBL" id="HF563609">
    <property type="protein sequence ID" value="CCP27681.1"/>
    <property type="molecule type" value="Genomic_DNA"/>
</dbReference>
<gene>
    <name evidence="2" type="ordered locus">TEPIRE1_2807</name>
</gene>
<dbReference type="InterPro" id="IPR013783">
    <property type="entry name" value="Ig-like_fold"/>
</dbReference>
<keyword evidence="1" id="KW-0732">Signal</keyword>
<dbReference type="OrthoDB" id="1726754at2"/>
<organism evidence="2 3">
    <name type="scientific">Tepidanaerobacter acetatoxydans (strain DSM 21804 / JCM 16047 / Re1)</name>
    <dbReference type="NCBI Taxonomy" id="1209989"/>
    <lineage>
        <taxon>Bacteria</taxon>
        <taxon>Bacillati</taxon>
        <taxon>Bacillota</taxon>
        <taxon>Clostridia</taxon>
        <taxon>Thermosediminibacterales</taxon>
        <taxon>Tepidanaerobacteraceae</taxon>
        <taxon>Tepidanaerobacter</taxon>
    </lineage>
</organism>
<evidence type="ECO:0000313" key="3">
    <source>
        <dbReference type="Proteomes" id="UP000010802"/>
    </source>
</evidence>
<accession>L0S3H2</accession>
<dbReference type="HOGENOM" id="CLU_1916095_0_0_9"/>
<dbReference type="PATRIC" id="fig|1209989.3.peg.3209"/>
<dbReference type="STRING" id="1209989.TepRe1_2604"/>